<gene>
    <name evidence="19" type="ORF">OHK93_006984</name>
</gene>
<evidence type="ECO:0000256" key="16">
    <source>
        <dbReference type="SAM" id="Phobius"/>
    </source>
</evidence>
<accession>A0AA43TTL5</accession>
<sequence length="434" mass="43126">MPPISAPWLIALSVIAVKATNTAGDPTDLANWPPCSQKCVPIGLQAPTSCNSLSNRTCICRDPAFTLAIGDCEVTSCSAEEATQIQDLTIPLCSPVGGLAANVVAAVSSFLAMSSPVAVAASGLASYPATIVADSAASAILATATPLVGSELGNGANILDYPECAQFCGNQSVAVAGCNVEELDCACGANYLSITAACEQVACSASDRAATAMAASVASRDPTKSASYPLCAQKCQNASIPTTGCGSLANRACLCSNATSSAMVGGCEIATCSASDLQTTLDLANSLCAPVGGFGTPYNASATATAASGVATGDPTKSTSYPLCAQKCQNASIPASGCGSLANRTCICTSDSLNAAAGTCEVATCSASDGQITRDLVDSLCSGFANAPNASNRTTATPSPSPIAFAGNAIAVVTPWLGWIVIGFFGLVGWQVVL</sequence>
<dbReference type="PANTHER" id="PTHR37928:SF2">
    <property type="entry name" value="GPI ANCHORED CFEM DOMAIN PROTEIN (AFU_ORTHOLOGUE AFUA_6G10580)"/>
    <property type="match status" value="1"/>
</dbReference>
<evidence type="ECO:0000256" key="6">
    <source>
        <dbReference type="ARBA" id="ARBA00022617"/>
    </source>
</evidence>
<evidence type="ECO:0000256" key="9">
    <source>
        <dbReference type="ARBA" id="ARBA00022729"/>
    </source>
</evidence>
<dbReference type="AlphaFoldDB" id="A0AA43TTL5"/>
<evidence type="ECO:0000313" key="20">
    <source>
        <dbReference type="Proteomes" id="UP001161017"/>
    </source>
</evidence>
<evidence type="ECO:0000259" key="18">
    <source>
        <dbReference type="PROSITE" id="PS52012"/>
    </source>
</evidence>
<feature type="domain" description="CFEM" evidence="18">
    <location>
        <begin position="203"/>
        <end position="316"/>
    </location>
</feature>
<evidence type="ECO:0000256" key="11">
    <source>
        <dbReference type="ARBA" id="ARBA00023136"/>
    </source>
</evidence>
<dbReference type="GO" id="GO:0005886">
    <property type="term" value="C:plasma membrane"/>
    <property type="evidence" value="ECO:0007669"/>
    <property type="project" value="UniProtKB-SubCell"/>
</dbReference>
<feature type="chain" id="PRO_5041320506" description="CFEM domain-containing protein" evidence="17">
    <location>
        <begin position="25"/>
        <end position="434"/>
    </location>
</feature>
<protein>
    <recommendedName>
        <fullName evidence="18">CFEM domain-containing protein</fullName>
    </recommendedName>
</protein>
<comment type="similarity">
    <text evidence="3">Belongs to the RBT5 family.</text>
</comment>
<evidence type="ECO:0000256" key="5">
    <source>
        <dbReference type="ARBA" id="ARBA00022525"/>
    </source>
</evidence>
<dbReference type="EMBL" id="JAPUFD010000006">
    <property type="protein sequence ID" value="MDI1487713.1"/>
    <property type="molecule type" value="Genomic_DNA"/>
</dbReference>
<evidence type="ECO:0000256" key="17">
    <source>
        <dbReference type="SAM" id="SignalP"/>
    </source>
</evidence>
<name>A0AA43TTL5_9LECA</name>
<evidence type="ECO:0000256" key="1">
    <source>
        <dbReference type="ARBA" id="ARBA00004609"/>
    </source>
</evidence>
<keyword evidence="5" id="KW-0964">Secreted</keyword>
<dbReference type="Pfam" id="PF05730">
    <property type="entry name" value="CFEM"/>
    <property type="match status" value="3"/>
</dbReference>
<keyword evidence="6" id="KW-0349">Heme</keyword>
<keyword evidence="20" id="KW-1185">Reference proteome</keyword>
<comment type="caution">
    <text evidence="19">The sequence shown here is derived from an EMBL/GenBank/DDBJ whole genome shotgun (WGS) entry which is preliminary data.</text>
</comment>
<evidence type="ECO:0000256" key="12">
    <source>
        <dbReference type="ARBA" id="ARBA00023157"/>
    </source>
</evidence>
<organism evidence="19 20">
    <name type="scientific">Ramalina farinacea</name>
    <dbReference type="NCBI Taxonomy" id="258253"/>
    <lineage>
        <taxon>Eukaryota</taxon>
        <taxon>Fungi</taxon>
        <taxon>Dikarya</taxon>
        <taxon>Ascomycota</taxon>
        <taxon>Pezizomycotina</taxon>
        <taxon>Lecanoromycetes</taxon>
        <taxon>OSLEUM clade</taxon>
        <taxon>Lecanoromycetidae</taxon>
        <taxon>Lecanorales</taxon>
        <taxon>Lecanorineae</taxon>
        <taxon>Ramalinaceae</taxon>
        <taxon>Ramalina</taxon>
    </lineage>
</organism>
<dbReference type="PROSITE" id="PS52012">
    <property type="entry name" value="CFEM"/>
    <property type="match status" value="2"/>
</dbReference>
<keyword evidence="13" id="KW-0325">Glycoprotein</keyword>
<evidence type="ECO:0000256" key="10">
    <source>
        <dbReference type="ARBA" id="ARBA00023004"/>
    </source>
</evidence>
<proteinExistence type="inferred from homology"/>
<keyword evidence="4" id="KW-1003">Cell membrane</keyword>
<keyword evidence="16" id="KW-1133">Transmembrane helix</keyword>
<reference evidence="19" key="1">
    <citation type="journal article" date="2023" name="Genome Biol. Evol.">
        <title>First Whole Genome Sequence and Flow Cytometry Genome Size Data for the Lichen-Forming Fungus Ramalina farinacea (Ascomycota).</title>
        <authorList>
            <person name="Llewellyn T."/>
            <person name="Mian S."/>
            <person name="Hill R."/>
            <person name="Leitch I.J."/>
            <person name="Gaya E."/>
        </authorList>
    </citation>
    <scope>NUCLEOTIDE SEQUENCE</scope>
    <source>
        <strain evidence="19">LIQ254RAFAR</strain>
    </source>
</reference>
<keyword evidence="7" id="KW-0336">GPI-anchor</keyword>
<feature type="transmembrane region" description="Helical" evidence="16">
    <location>
        <begin position="416"/>
        <end position="433"/>
    </location>
</feature>
<keyword evidence="10" id="KW-0408">Iron</keyword>
<evidence type="ECO:0000256" key="2">
    <source>
        <dbReference type="ARBA" id="ARBA00004613"/>
    </source>
</evidence>
<dbReference type="InterPro" id="IPR008427">
    <property type="entry name" value="Extracellular_membr_CFEM_dom"/>
</dbReference>
<dbReference type="SMART" id="SM00747">
    <property type="entry name" value="CFEM"/>
    <property type="match status" value="4"/>
</dbReference>
<keyword evidence="14" id="KW-0449">Lipoprotein</keyword>
<dbReference type="Proteomes" id="UP001161017">
    <property type="component" value="Unassembled WGS sequence"/>
</dbReference>
<evidence type="ECO:0000256" key="4">
    <source>
        <dbReference type="ARBA" id="ARBA00022475"/>
    </source>
</evidence>
<keyword evidence="11 16" id="KW-0472">Membrane</keyword>
<evidence type="ECO:0000313" key="19">
    <source>
        <dbReference type="EMBL" id="MDI1487713.1"/>
    </source>
</evidence>
<dbReference type="GO" id="GO:0005576">
    <property type="term" value="C:extracellular region"/>
    <property type="evidence" value="ECO:0007669"/>
    <property type="project" value="UniProtKB-SubCell"/>
</dbReference>
<dbReference type="PANTHER" id="PTHR37928">
    <property type="entry name" value="CFEM DOMAIN PROTEIN (AFU_ORTHOLOGUE AFUA_6G14090)"/>
    <property type="match status" value="1"/>
</dbReference>
<feature type="disulfide bond" evidence="15">
    <location>
        <begin position="60"/>
        <end position="93"/>
    </location>
</feature>
<feature type="signal peptide" evidence="17">
    <location>
        <begin position="1"/>
        <end position="24"/>
    </location>
</feature>
<feature type="disulfide bond" evidence="15">
    <location>
        <begin position="255"/>
        <end position="288"/>
    </location>
</feature>
<evidence type="ECO:0000256" key="8">
    <source>
        <dbReference type="ARBA" id="ARBA00022723"/>
    </source>
</evidence>
<keyword evidence="12 15" id="KW-1015">Disulfide bond</keyword>
<evidence type="ECO:0000256" key="15">
    <source>
        <dbReference type="PROSITE-ProRule" id="PRU01356"/>
    </source>
</evidence>
<dbReference type="InterPro" id="IPR051735">
    <property type="entry name" value="CFEM_domain"/>
</dbReference>
<feature type="domain" description="CFEM" evidence="18">
    <location>
        <begin position="7"/>
        <end position="120"/>
    </location>
</feature>
<keyword evidence="8" id="KW-0479">Metal-binding</keyword>
<comment type="caution">
    <text evidence="15">Lacks conserved residue(s) required for the propagation of feature annotation.</text>
</comment>
<comment type="subcellular location">
    <subcellularLocation>
        <location evidence="1">Cell membrane</location>
        <topology evidence="1">Lipid-anchor</topology>
        <topology evidence="1">GPI-anchor</topology>
    </subcellularLocation>
    <subcellularLocation>
        <location evidence="2">Secreted</location>
    </subcellularLocation>
</comment>
<evidence type="ECO:0000256" key="13">
    <source>
        <dbReference type="ARBA" id="ARBA00023180"/>
    </source>
</evidence>
<keyword evidence="9 17" id="KW-0732">Signal</keyword>
<evidence type="ECO:0000256" key="3">
    <source>
        <dbReference type="ARBA" id="ARBA00010031"/>
    </source>
</evidence>
<evidence type="ECO:0000256" key="7">
    <source>
        <dbReference type="ARBA" id="ARBA00022622"/>
    </source>
</evidence>
<dbReference type="GO" id="GO:0046872">
    <property type="term" value="F:metal ion binding"/>
    <property type="evidence" value="ECO:0007669"/>
    <property type="project" value="UniProtKB-KW"/>
</dbReference>
<evidence type="ECO:0000256" key="14">
    <source>
        <dbReference type="ARBA" id="ARBA00023288"/>
    </source>
</evidence>
<keyword evidence="16" id="KW-0812">Transmembrane</keyword>
<dbReference type="GO" id="GO:0098552">
    <property type="term" value="C:side of membrane"/>
    <property type="evidence" value="ECO:0007669"/>
    <property type="project" value="UniProtKB-KW"/>
</dbReference>